<dbReference type="Gene3D" id="3.40.190.10">
    <property type="entry name" value="Periplasmic binding protein-like II"/>
    <property type="match status" value="2"/>
</dbReference>
<feature type="chain" id="PRO_5040748428" description="Probable sugar-binding periplasmic protein" evidence="7">
    <location>
        <begin position="19"/>
        <end position="429"/>
    </location>
</feature>
<dbReference type="Pfam" id="PF01547">
    <property type="entry name" value="SBP_bac_1"/>
    <property type="match status" value="1"/>
</dbReference>
<keyword evidence="3" id="KW-0813">Transport</keyword>
<evidence type="ECO:0000256" key="3">
    <source>
        <dbReference type="ARBA" id="ARBA00022448"/>
    </source>
</evidence>
<evidence type="ECO:0000313" key="9">
    <source>
        <dbReference type="Proteomes" id="UP001165079"/>
    </source>
</evidence>
<dbReference type="AlphaFoldDB" id="A0A9W6SQ52"/>
<dbReference type="PANTHER" id="PTHR43649:SF28">
    <property type="entry name" value="BINDING PROTEIN COMPONENT OF ABC SUGAR TRANSPORTER-RELATED"/>
    <property type="match status" value="1"/>
</dbReference>
<dbReference type="RefSeq" id="WP_285665222.1">
    <property type="nucleotide sequence ID" value="NZ_BSTX01000003.1"/>
</dbReference>
<proteinExistence type="inferred from homology"/>
<dbReference type="EMBL" id="BSTX01000003">
    <property type="protein sequence ID" value="GLZ80097.1"/>
    <property type="molecule type" value="Genomic_DNA"/>
</dbReference>
<sequence>MGLSRRGLIALATVAALAVLPACSKDAGQDGGGGDNKSVEVFSWWTGPGEEEGLAAMIADFKAKNSGIEFKNAAVSGGAGSNAKAILQTRLKDGDAPDSYQRHAGLELQDDIKNGWVSDITYLYDSEGWKNVFPKQLLDYLTIDGKIYAVPVNIHRSNLMWSNPKALKDMGVESTPKTWSEFLTVAEKIKGKGKIPLAIGPGWTQKHLLENVLLGELGKAGYDGLWNGTTDWTGPAATKALETYKKVLEYSDISSASADWQPMIDKVVSGQAAFAVMGDWADAYLKGDKKLKFNEDYQVTASPGTDGIFNFLSDSFTLPVKAKNKTAAEAWLKEAGSKSGQDAFNPKKGSVPARTDGDAALYTDYLQFALQQWQGTKDGSVQLVGSLAHGVVANNAWNAEIDTALGLFMQDHDVAKFAAAVKQKYTDTK</sequence>
<evidence type="ECO:0000256" key="4">
    <source>
        <dbReference type="ARBA" id="ARBA00022729"/>
    </source>
</evidence>
<evidence type="ECO:0000256" key="7">
    <source>
        <dbReference type="SAM" id="SignalP"/>
    </source>
</evidence>
<dbReference type="PANTHER" id="PTHR43649">
    <property type="entry name" value="ARABINOSE-BINDING PROTEIN-RELATED"/>
    <property type="match status" value="1"/>
</dbReference>
<protein>
    <recommendedName>
        <fullName evidence="6">Probable sugar-binding periplasmic protein</fullName>
    </recommendedName>
</protein>
<dbReference type="InterPro" id="IPR050490">
    <property type="entry name" value="Bact_solute-bd_prot1"/>
</dbReference>
<evidence type="ECO:0000256" key="2">
    <source>
        <dbReference type="ARBA" id="ARBA00008520"/>
    </source>
</evidence>
<dbReference type="GO" id="GO:0030313">
    <property type="term" value="C:cell envelope"/>
    <property type="evidence" value="ECO:0007669"/>
    <property type="project" value="UniProtKB-SubCell"/>
</dbReference>
<comment type="similarity">
    <text evidence="2">Belongs to the bacterial solute-binding protein 1 family.</text>
</comment>
<dbReference type="SUPFAM" id="SSF53850">
    <property type="entry name" value="Periplasmic binding protein-like II"/>
    <property type="match status" value="1"/>
</dbReference>
<name>A0A9W6SQ52_9ACTN</name>
<evidence type="ECO:0000256" key="5">
    <source>
        <dbReference type="ARBA" id="ARBA00049629"/>
    </source>
</evidence>
<dbReference type="InterPro" id="IPR006059">
    <property type="entry name" value="SBP"/>
</dbReference>
<evidence type="ECO:0000256" key="1">
    <source>
        <dbReference type="ARBA" id="ARBA00004196"/>
    </source>
</evidence>
<comment type="caution">
    <text evidence="8">The sequence shown here is derived from an EMBL/GenBank/DDBJ whole genome shotgun (WGS) entry which is preliminary data.</text>
</comment>
<evidence type="ECO:0000313" key="8">
    <source>
        <dbReference type="EMBL" id="GLZ80097.1"/>
    </source>
</evidence>
<comment type="subcellular location">
    <subcellularLocation>
        <location evidence="1">Cell envelope</location>
    </subcellularLocation>
</comment>
<organism evidence="8 9">
    <name type="scientific">Actinorhabdospora filicis</name>
    <dbReference type="NCBI Taxonomy" id="1785913"/>
    <lineage>
        <taxon>Bacteria</taxon>
        <taxon>Bacillati</taxon>
        <taxon>Actinomycetota</taxon>
        <taxon>Actinomycetes</taxon>
        <taxon>Micromonosporales</taxon>
        <taxon>Micromonosporaceae</taxon>
        <taxon>Actinorhabdospora</taxon>
    </lineage>
</organism>
<accession>A0A9W6SQ52</accession>
<dbReference type="Proteomes" id="UP001165079">
    <property type="component" value="Unassembled WGS sequence"/>
</dbReference>
<gene>
    <name evidence="8" type="ORF">Afil01_49040</name>
</gene>
<feature type="signal peptide" evidence="7">
    <location>
        <begin position="1"/>
        <end position="18"/>
    </location>
</feature>
<keyword evidence="4 7" id="KW-0732">Signal</keyword>
<reference evidence="8" key="1">
    <citation type="submission" date="2023-03" db="EMBL/GenBank/DDBJ databases">
        <title>Actinorhabdospora filicis NBRC 111898.</title>
        <authorList>
            <person name="Ichikawa N."/>
            <person name="Sato H."/>
            <person name="Tonouchi N."/>
        </authorList>
    </citation>
    <scope>NUCLEOTIDE SEQUENCE</scope>
    <source>
        <strain evidence="8">NBRC 111898</strain>
    </source>
</reference>
<evidence type="ECO:0000256" key="6">
    <source>
        <dbReference type="ARBA" id="ARBA00049753"/>
    </source>
</evidence>
<keyword evidence="9" id="KW-1185">Reference proteome</keyword>
<comment type="function">
    <text evidence="5">Part of a binding-protein-dependent transport system for a sugar.</text>
</comment>